<dbReference type="OrthoDB" id="73691at2759"/>
<keyword evidence="1" id="KW-0472">Membrane</keyword>
<reference evidence="2" key="2">
    <citation type="submission" date="2021-01" db="EMBL/GenBank/DDBJ databases">
        <authorList>
            <person name="Schikora-Tamarit M.A."/>
        </authorList>
    </citation>
    <scope>NUCLEOTIDE SEQUENCE</scope>
    <source>
        <strain evidence="2">CBS2887</strain>
    </source>
</reference>
<evidence type="ECO:0008006" key="4">
    <source>
        <dbReference type="Google" id="ProtNLM"/>
    </source>
</evidence>
<feature type="transmembrane region" description="Helical" evidence="1">
    <location>
        <begin position="276"/>
        <end position="298"/>
    </location>
</feature>
<organism evidence="2 3">
    <name type="scientific">Wickerhamomyces pijperi</name>
    <name type="common">Yeast</name>
    <name type="synonym">Pichia pijperi</name>
    <dbReference type="NCBI Taxonomy" id="599730"/>
    <lineage>
        <taxon>Eukaryota</taxon>
        <taxon>Fungi</taxon>
        <taxon>Dikarya</taxon>
        <taxon>Ascomycota</taxon>
        <taxon>Saccharomycotina</taxon>
        <taxon>Saccharomycetes</taxon>
        <taxon>Phaffomycetales</taxon>
        <taxon>Wickerhamomycetaceae</taxon>
        <taxon>Wickerhamomyces</taxon>
    </lineage>
</organism>
<dbReference type="AlphaFoldDB" id="A0A9P8Q233"/>
<keyword evidence="3" id="KW-1185">Reference proteome</keyword>
<reference evidence="2" key="1">
    <citation type="journal article" date="2021" name="Open Biol.">
        <title>Shared evolutionary footprints suggest mitochondrial oxidative damage underlies multiple complex I losses in fungi.</title>
        <authorList>
            <person name="Schikora-Tamarit M.A."/>
            <person name="Marcet-Houben M."/>
            <person name="Nosek J."/>
            <person name="Gabaldon T."/>
        </authorList>
    </citation>
    <scope>NUCLEOTIDE SEQUENCE</scope>
    <source>
        <strain evidence="2">CBS2887</strain>
    </source>
</reference>
<sequence>MSQRQFLYRTTLTLKRFQSTKPTPQAKASTVLTKPAFNELLSQNQTLHQLFHSPEPHHSIVEETGNTSNDTLNATTTLPIILRSKTAVFQQTSKENPEKQGTSLKFKQWIEYAKSIIKFYRVGIQNTWRNRKLVKAIKAKYAIVDLQGPATIHRQIRNSNDVIEQLSTYLSLKKIEANALKANLKPPTESVVNITRRELSLIKRTEPDIWKLPVFTLVLLICGEMTPFVVYAFPHLTPRTCISSGVLQSLNSKNNAKFNKKEIKITDIYKLPRGELILMSKLYFLIPNFFTFFPITYYQKRLALHHSYLKVDDYYLKSVDRETQISGLWNLSKSELIRANLDRNLIDLSVTDVEELKADELKVRLFYYLGLEEGRFSYQDIQKIRNLSWDESHNIMKWRHSLANEKLEKSE</sequence>
<protein>
    <recommendedName>
        <fullName evidence="4">Letm1 RBD domain-containing protein</fullName>
    </recommendedName>
</protein>
<keyword evidence="1" id="KW-0812">Transmembrane</keyword>
<comment type="caution">
    <text evidence="2">The sequence shown here is derived from an EMBL/GenBank/DDBJ whole genome shotgun (WGS) entry which is preliminary data.</text>
</comment>
<evidence type="ECO:0000313" key="2">
    <source>
        <dbReference type="EMBL" id="KAH3681780.1"/>
    </source>
</evidence>
<accession>A0A9P8Q233</accession>
<name>A0A9P8Q233_WICPI</name>
<proteinExistence type="predicted"/>
<dbReference type="EMBL" id="JAEUBG010004206">
    <property type="protein sequence ID" value="KAH3681780.1"/>
    <property type="molecule type" value="Genomic_DNA"/>
</dbReference>
<dbReference type="Proteomes" id="UP000774326">
    <property type="component" value="Unassembled WGS sequence"/>
</dbReference>
<gene>
    <name evidence="2" type="ORF">WICPIJ_007218</name>
</gene>
<evidence type="ECO:0000313" key="3">
    <source>
        <dbReference type="Proteomes" id="UP000774326"/>
    </source>
</evidence>
<keyword evidence="1" id="KW-1133">Transmembrane helix</keyword>
<evidence type="ECO:0000256" key="1">
    <source>
        <dbReference type="SAM" id="Phobius"/>
    </source>
</evidence>
<feature type="transmembrane region" description="Helical" evidence="1">
    <location>
        <begin position="212"/>
        <end position="233"/>
    </location>
</feature>